<sequence>MVAASTSARLRTATLGPGFDEVAVQRAVSGEPPARLTHRERRQAIEVCTRRGLSVRETAERVGCSPRTVLRVRARQRGGDDTPNEHS</sequence>
<name>A0ABW6JJ09_STRCE</name>
<dbReference type="RefSeq" id="WP_381727229.1">
    <property type="nucleotide sequence ID" value="NZ_JBHVBU010000058.1"/>
</dbReference>
<keyword evidence="2" id="KW-1185">Reference proteome</keyword>
<proteinExistence type="predicted"/>
<dbReference type="EMBL" id="JBHVBU010000058">
    <property type="protein sequence ID" value="MFE7965371.1"/>
    <property type="molecule type" value="Genomic_DNA"/>
</dbReference>
<evidence type="ECO:0000313" key="2">
    <source>
        <dbReference type="Proteomes" id="UP001600650"/>
    </source>
</evidence>
<evidence type="ECO:0000313" key="1">
    <source>
        <dbReference type="EMBL" id="MFE7965371.1"/>
    </source>
</evidence>
<gene>
    <name evidence="1" type="ORF">ACFU0X_20445</name>
</gene>
<dbReference type="Proteomes" id="UP001600650">
    <property type="component" value="Unassembled WGS sequence"/>
</dbReference>
<accession>A0ABW6JJ09</accession>
<dbReference type="Pfam" id="PF13384">
    <property type="entry name" value="HTH_23"/>
    <property type="match status" value="1"/>
</dbReference>
<dbReference type="Gene3D" id="1.10.10.10">
    <property type="entry name" value="Winged helix-like DNA-binding domain superfamily/Winged helix DNA-binding domain"/>
    <property type="match status" value="1"/>
</dbReference>
<dbReference type="InterPro" id="IPR036388">
    <property type="entry name" value="WH-like_DNA-bd_sf"/>
</dbReference>
<protein>
    <submittedName>
        <fullName evidence="1">Helix-turn-helix domain-containing protein</fullName>
    </submittedName>
</protein>
<comment type="caution">
    <text evidence="1">The sequence shown here is derived from an EMBL/GenBank/DDBJ whole genome shotgun (WGS) entry which is preliminary data.</text>
</comment>
<organism evidence="1 2">
    <name type="scientific">Streptomyces cellulosae</name>
    <dbReference type="NCBI Taxonomy" id="1968"/>
    <lineage>
        <taxon>Bacteria</taxon>
        <taxon>Bacillati</taxon>
        <taxon>Actinomycetota</taxon>
        <taxon>Actinomycetes</taxon>
        <taxon>Kitasatosporales</taxon>
        <taxon>Streptomycetaceae</taxon>
        <taxon>Streptomyces</taxon>
    </lineage>
</organism>
<reference evidence="1 2" key="1">
    <citation type="submission" date="2024-09" db="EMBL/GenBank/DDBJ databases">
        <title>The Natural Products Discovery Center: Release of the First 8490 Sequenced Strains for Exploring Actinobacteria Biosynthetic Diversity.</title>
        <authorList>
            <person name="Kalkreuter E."/>
            <person name="Kautsar S.A."/>
            <person name="Yang D."/>
            <person name="Bader C.D."/>
            <person name="Teijaro C.N."/>
            <person name="Fluegel L."/>
            <person name="Davis C.M."/>
            <person name="Simpson J.R."/>
            <person name="Lauterbach L."/>
            <person name="Steele A.D."/>
            <person name="Gui C."/>
            <person name="Meng S."/>
            <person name="Li G."/>
            <person name="Viehrig K."/>
            <person name="Ye F."/>
            <person name="Su P."/>
            <person name="Kiefer A.F."/>
            <person name="Nichols A."/>
            <person name="Cepeda A.J."/>
            <person name="Yan W."/>
            <person name="Fan B."/>
            <person name="Jiang Y."/>
            <person name="Adhikari A."/>
            <person name="Zheng C.-J."/>
            <person name="Schuster L."/>
            <person name="Cowan T.M."/>
            <person name="Smanski M.J."/>
            <person name="Chevrette M.G."/>
            <person name="De Carvalho L.P.S."/>
            <person name="Shen B."/>
        </authorList>
    </citation>
    <scope>NUCLEOTIDE SEQUENCE [LARGE SCALE GENOMIC DNA]</scope>
    <source>
        <strain evidence="1 2">NPDC057399</strain>
    </source>
</reference>